<proteinExistence type="predicted"/>
<comment type="caution">
    <text evidence="1">The sequence shown here is derived from an EMBL/GenBank/DDBJ whole genome shotgun (WGS) entry which is preliminary data.</text>
</comment>
<dbReference type="EMBL" id="JAHLFU010000033">
    <property type="protein sequence ID" value="MBU3852596.1"/>
    <property type="molecule type" value="Genomic_DNA"/>
</dbReference>
<dbReference type="CDD" id="cd13120">
    <property type="entry name" value="BF2867_like_N"/>
    <property type="match status" value="1"/>
</dbReference>
<reference evidence="1" key="1">
    <citation type="journal article" date="2021" name="PeerJ">
        <title>Extensive microbial diversity within the chicken gut microbiome revealed by metagenomics and culture.</title>
        <authorList>
            <person name="Gilroy R."/>
            <person name="Ravi A."/>
            <person name="Getino M."/>
            <person name="Pursley I."/>
            <person name="Horton D.L."/>
            <person name="Alikhan N.F."/>
            <person name="Baker D."/>
            <person name="Gharbi K."/>
            <person name="Hall N."/>
            <person name="Watson M."/>
            <person name="Adriaenssens E.M."/>
            <person name="Foster-Nyarko E."/>
            <person name="Jarju S."/>
            <person name="Secka A."/>
            <person name="Antonio M."/>
            <person name="Oren A."/>
            <person name="Chaudhuri R.R."/>
            <person name="La Ragione R."/>
            <person name="Hildebrand F."/>
            <person name="Pallen M.J."/>
        </authorList>
    </citation>
    <scope>NUCLEOTIDE SEQUENCE</scope>
    <source>
        <strain evidence="1">G3-2149</strain>
    </source>
</reference>
<dbReference type="InterPro" id="IPR025049">
    <property type="entry name" value="Mfa-like_1"/>
</dbReference>
<sequence length="663" mass="71307">MKKTILFGMITAMGLASCSEEDGLMQGMSGDAIVFTSSVASRVTDTSFEPDDIIGVSMYVGNSFASGAENVQYATSDGSAFTSQSPITWDQAGDEATVRFMGVYPYRNGAVQNGIYSISLSTEEGVALSENDVMYASTENVARDQNNISLPFVHKLVKVVMQVCDEKGNGLSGATLKINKQRTSGSLDLTDGTVRAEGAESTLEFAANSNVPGEYQTIVMPSGATPERVITITYNGVDYPCPVDAYVFESGKKIIFSATIDKSGPVSTNPVQVSADVEDWTPEKIEAGWIFGEGETFEVSGKRACSLAENVQLSATPQQIGDFEGTLNKNDVYSLEYTRTAAEADASIAVSGTNYSLPAGKMSGTLLIPVGENVTGFSVSSEYEGITLTKVLVYTNNIVGLPVTLWTGDGTPGNGIASDEGFPTAGYRLIVARIPLSEDQLDLFVPGAVLRCYFDDNTDIDAAGLLWMGTLQLFYQWNNVGEFDEDTHCLTNVVTLSMCDEIRENKNEIIFEKNWGDNLEFCLNRIELQPVGSSEGEDFSNLLWCHSAEGGEDCYMDYGDINIGIPASLKSGDKIRITYSGATEGAYLEGVAGDVNDENSPRIIEQMTINSEDTTVDIQIDDTMCSALLELRNTERDGGIIPLTISGQGLSVHKIQLVRGTGE</sequence>
<dbReference type="PROSITE" id="PS51257">
    <property type="entry name" value="PROKAR_LIPOPROTEIN"/>
    <property type="match status" value="1"/>
</dbReference>
<accession>A0A9E2L462</accession>
<evidence type="ECO:0000313" key="1">
    <source>
        <dbReference type="EMBL" id="MBU3852596.1"/>
    </source>
</evidence>
<dbReference type="CDD" id="cd13121">
    <property type="entry name" value="BF2867_like_C"/>
    <property type="match status" value="1"/>
</dbReference>
<dbReference type="InterPro" id="IPR042278">
    <property type="entry name" value="Mfa-like_1_N"/>
</dbReference>
<dbReference type="Gene3D" id="2.60.40.2630">
    <property type="match status" value="1"/>
</dbReference>
<protein>
    <submittedName>
        <fullName evidence="1">Fimbrillin family protein</fullName>
    </submittedName>
</protein>
<dbReference type="AlphaFoldDB" id="A0A9E2L462"/>
<dbReference type="Pfam" id="PF13149">
    <property type="entry name" value="Mfa_like_1"/>
    <property type="match status" value="1"/>
</dbReference>
<name>A0A9E2L462_9BACT</name>
<dbReference type="Proteomes" id="UP000823865">
    <property type="component" value="Unassembled WGS sequence"/>
</dbReference>
<gene>
    <name evidence="1" type="ORF">H9789_01970</name>
</gene>
<evidence type="ECO:0000313" key="2">
    <source>
        <dbReference type="Proteomes" id="UP000823865"/>
    </source>
</evidence>
<reference evidence="1" key="2">
    <citation type="submission" date="2021-04" db="EMBL/GenBank/DDBJ databases">
        <authorList>
            <person name="Gilroy R."/>
        </authorList>
    </citation>
    <scope>NUCLEOTIDE SEQUENCE</scope>
    <source>
        <strain evidence="1">G3-2149</strain>
    </source>
</reference>
<organism evidence="1 2">
    <name type="scientific">Candidatus Paraprevotella stercoravium</name>
    <dbReference type="NCBI Taxonomy" id="2838725"/>
    <lineage>
        <taxon>Bacteria</taxon>
        <taxon>Pseudomonadati</taxon>
        <taxon>Bacteroidota</taxon>
        <taxon>Bacteroidia</taxon>
        <taxon>Bacteroidales</taxon>
        <taxon>Prevotellaceae</taxon>
        <taxon>Paraprevotella</taxon>
    </lineage>
</organism>
<dbReference type="Gene3D" id="2.60.40.2620">
    <property type="entry name" value="Fimbrillin-like"/>
    <property type="match status" value="1"/>
</dbReference>